<keyword evidence="10" id="KW-0834">Unfolded protein response</keyword>
<gene>
    <name evidence="16" type="ORF">HNY73_006733</name>
</gene>
<evidence type="ECO:0000256" key="5">
    <source>
        <dbReference type="ARBA" id="ARBA00022723"/>
    </source>
</evidence>
<feature type="active site" description="Proton donor" evidence="11">
    <location>
        <position position="117"/>
    </location>
</feature>
<organism evidence="16 17">
    <name type="scientific">Argiope bruennichi</name>
    <name type="common">Wasp spider</name>
    <name type="synonym">Aranea bruennichi</name>
    <dbReference type="NCBI Taxonomy" id="94029"/>
    <lineage>
        <taxon>Eukaryota</taxon>
        <taxon>Metazoa</taxon>
        <taxon>Ecdysozoa</taxon>
        <taxon>Arthropoda</taxon>
        <taxon>Chelicerata</taxon>
        <taxon>Arachnida</taxon>
        <taxon>Araneae</taxon>
        <taxon>Araneomorphae</taxon>
        <taxon>Entelegynae</taxon>
        <taxon>Araneoidea</taxon>
        <taxon>Araneidae</taxon>
        <taxon>Argiope</taxon>
    </lineage>
</organism>
<dbReference type="InterPro" id="IPR001382">
    <property type="entry name" value="Glyco_hydro_47"/>
</dbReference>
<evidence type="ECO:0000313" key="16">
    <source>
        <dbReference type="EMBL" id="KAF8788724.1"/>
    </source>
</evidence>
<dbReference type="SUPFAM" id="SSF48225">
    <property type="entry name" value="Seven-hairpin glycosidases"/>
    <property type="match status" value="1"/>
</dbReference>
<evidence type="ECO:0000256" key="11">
    <source>
        <dbReference type="PIRSR" id="PIRSR601382-1"/>
    </source>
</evidence>
<comment type="subcellular location">
    <subcellularLocation>
        <location evidence="2">Endoplasmic reticulum</location>
    </subcellularLocation>
</comment>
<dbReference type="SUPFAM" id="SSF52025">
    <property type="entry name" value="PA domain"/>
    <property type="match status" value="1"/>
</dbReference>
<keyword evidence="17" id="KW-1185">Reference proteome</keyword>
<evidence type="ECO:0000256" key="6">
    <source>
        <dbReference type="ARBA" id="ARBA00022729"/>
    </source>
</evidence>
<evidence type="ECO:0000256" key="1">
    <source>
        <dbReference type="ARBA" id="ARBA00001913"/>
    </source>
</evidence>
<evidence type="ECO:0000256" key="4">
    <source>
        <dbReference type="ARBA" id="ARBA00007658"/>
    </source>
</evidence>
<evidence type="ECO:0000256" key="12">
    <source>
        <dbReference type="PIRSR" id="PIRSR601382-2"/>
    </source>
</evidence>
<evidence type="ECO:0000256" key="9">
    <source>
        <dbReference type="ARBA" id="ARBA00023180"/>
    </source>
</evidence>
<dbReference type="PANTHER" id="PTHR45679:SF2">
    <property type="entry name" value="ER DEGRADATION-ENHANCING ALPHA-MANNOSIDASE-LIKE PROTEIN 3"/>
    <property type="match status" value="1"/>
</dbReference>
<dbReference type="AlphaFoldDB" id="A0A8T0FBR2"/>
<dbReference type="Pfam" id="PF01532">
    <property type="entry name" value="Glyco_hydro_47"/>
    <property type="match status" value="1"/>
</dbReference>
<accession>A0A8T0FBR2</accession>
<feature type="binding site" evidence="12">
    <location>
        <position position="460"/>
    </location>
    <ligand>
        <name>Ca(2+)</name>
        <dbReference type="ChEBI" id="CHEBI:29108"/>
    </ligand>
</feature>
<dbReference type="GO" id="GO:0005975">
    <property type="term" value="P:carbohydrate metabolic process"/>
    <property type="evidence" value="ECO:0007669"/>
    <property type="project" value="InterPro"/>
</dbReference>
<dbReference type="GO" id="GO:1904380">
    <property type="term" value="P:endoplasmic reticulum mannose trimming"/>
    <property type="evidence" value="ECO:0007669"/>
    <property type="project" value="InterPro"/>
</dbReference>
<dbReference type="PANTHER" id="PTHR45679">
    <property type="entry name" value="ER DEGRADATION-ENHANCING ALPHA-MANNOSIDASE-LIKE PROTEIN 2"/>
    <property type="match status" value="1"/>
</dbReference>
<dbReference type="InterPro" id="IPR012341">
    <property type="entry name" value="6hp_glycosidase-like_sf"/>
</dbReference>
<comment type="caution">
    <text evidence="16">The sequence shown here is derived from an EMBL/GenBank/DDBJ whole genome shotgun (WGS) entry which is preliminary data.</text>
</comment>
<dbReference type="GO" id="GO:0004571">
    <property type="term" value="F:mannosyl-oligosaccharide 1,2-alpha-mannosidase activity"/>
    <property type="evidence" value="ECO:0007669"/>
    <property type="project" value="InterPro"/>
</dbReference>
<evidence type="ECO:0000256" key="3">
    <source>
        <dbReference type="ARBA" id="ARBA00004922"/>
    </source>
</evidence>
<keyword evidence="12" id="KW-0106">Calcium</keyword>
<reference evidence="16" key="1">
    <citation type="journal article" date="2020" name="bioRxiv">
        <title>Chromosome-level reference genome of the European wasp spider Argiope bruennichi: a resource for studies on range expansion and evolutionary adaptation.</title>
        <authorList>
            <person name="Sheffer M.M."/>
            <person name="Hoppe A."/>
            <person name="Krehenwinkel H."/>
            <person name="Uhl G."/>
            <person name="Kuss A.W."/>
            <person name="Jensen L."/>
            <person name="Jensen C."/>
            <person name="Gillespie R.G."/>
            <person name="Hoff K.J."/>
            <person name="Prost S."/>
        </authorList>
    </citation>
    <scope>NUCLEOTIDE SEQUENCE</scope>
</reference>
<protein>
    <recommendedName>
        <fullName evidence="13">alpha-1,2-Mannosidase</fullName>
        <ecNumber evidence="13">3.2.1.-</ecNumber>
    </recommendedName>
</protein>
<evidence type="ECO:0000256" key="8">
    <source>
        <dbReference type="ARBA" id="ARBA00022824"/>
    </source>
</evidence>
<dbReference type="Gene3D" id="3.50.30.30">
    <property type="match status" value="1"/>
</dbReference>
<dbReference type="EC" id="3.2.1.-" evidence="13"/>
<dbReference type="FunFam" id="1.50.10.10:FF:000008">
    <property type="entry name" value="alpha-1,2-Mannosidase"/>
    <property type="match status" value="1"/>
</dbReference>
<evidence type="ECO:0000256" key="7">
    <source>
        <dbReference type="ARBA" id="ARBA00022801"/>
    </source>
</evidence>
<dbReference type="InterPro" id="IPR046450">
    <property type="entry name" value="PA_dom_sf"/>
</dbReference>
<sequence>MFGLFITHNRKISCMSAEEKDQFKEQAKEMFYHAYQAYMDHAYPADELMPLSCKGRYRDIEPNRGDVDDALGNFSLTLVDTLDTLVVLGDFDEFEVAVKKVIKDVSFDNDVVVSVFETNIRMLGGLLSGHILAAYLQEHFKRMHWYRGELLNMARDLGYRLIPAFNTTTGVPHPRINLRYGLKSPKLGVVRETCTACAGTMILEFAALSRLTGEPIFEEKARAAMDYLWQQRHRTSDLMGTVLNIHNGDWIRRDSGVGAGIDSYYEYCLKAYILLGDDVYLERFNKHYSAVMKYISQGPLLVDVHMHRPHTNSRNFMDSLLAFWPGLQVLKGDIKPAIETHEMLYQVMQRHNFLPEAFTVDFQVHWGQHPLRPEFVESTYFLYKATNDPYYLEVGRKVLDSLQKYARVPCGFAAVKDVRTGSHEDRMDSFVLAETLKYLYLLFANKDELTLEVDDFVFTTEAHLLPLSLARINNSSLVESQKLPSLEESTIEDFTHSCPNTNYLFPEGRNFAQTIRIPLKNLVEEVCPSNKSPMRTLHASEFQGTNKDHLEAVKKMGITVIKLPDGRIQMIHNVSMAESPERAQEGIMFMQELVEQSRAPNYMDDFPSAEEYQTVFYYTRDTKNRKLLQACPAKFGLDVRGKPPIESKLAIAEPLKACSPIENRIEVRGKIAIIKRGSCMFIEKARNVQNAGAVAAIVIDNVPSTSTRRTKMFSMDGHGKDDVTIPVVFLFTEEANILMRAHREKPDMIVGITDGSIMSDTYEEPPVLQNSVSEDEALKLSTEVEFVDSTPSPKSLEPDEFITAKKPESFDEDGSISAQKRVQILLSKLQNLQQIKSDLDHILSQSKETSGEHKNIVKQPKKQPKPRKEGLKHGKGSYQEIAGDEDFADALERLMKKEKILEIDQDVQVILSSLRELVQIQTSALNKKLCFENSSVNPLHNKEAFIQFITTKKTDSSVNNIKSACSDPKLDVARMGENINGQHISYTARTEISFSTLKNGDL</sequence>
<dbReference type="GO" id="GO:0044322">
    <property type="term" value="C:endoplasmic reticulum quality control compartment"/>
    <property type="evidence" value="ECO:0007669"/>
    <property type="project" value="GOC"/>
</dbReference>
<keyword evidence="6" id="KW-0732">Signal</keyword>
<dbReference type="Gene3D" id="1.50.10.10">
    <property type="match status" value="1"/>
</dbReference>
<keyword evidence="13" id="KW-0326">Glycosidase</keyword>
<comment type="cofactor">
    <cofactor evidence="1 12">
        <name>Ca(2+)</name>
        <dbReference type="ChEBI" id="CHEBI:29108"/>
    </cofactor>
</comment>
<comment type="pathway">
    <text evidence="3">Protein modification; protein glycosylation.</text>
</comment>
<feature type="domain" description="PA" evidence="15">
    <location>
        <begin position="655"/>
        <end position="737"/>
    </location>
</feature>
<dbReference type="GO" id="GO:0005509">
    <property type="term" value="F:calcium ion binding"/>
    <property type="evidence" value="ECO:0007669"/>
    <property type="project" value="InterPro"/>
</dbReference>
<dbReference type="GO" id="GO:0006986">
    <property type="term" value="P:response to unfolded protein"/>
    <property type="evidence" value="ECO:0007669"/>
    <property type="project" value="UniProtKB-KW"/>
</dbReference>
<evidence type="ECO:0000256" key="14">
    <source>
        <dbReference type="SAM" id="MobiDB-lite"/>
    </source>
</evidence>
<feature type="active site" description="Proton donor" evidence="11">
    <location>
        <position position="356"/>
    </location>
</feature>
<evidence type="ECO:0000259" key="15">
    <source>
        <dbReference type="Pfam" id="PF02225"/>
    </source>
</evidence>
<dbReference type="Proteomes" id="UP000807504">
    <property type="component" value="Unassembled WGS sequence"/>
</dbReference>
<feature type="region of interest" description="Disordered" evidence="14">
    <location>
        <begin position="846"/>
        <end position="878"/>
    </location>
</feature>
<dbReference type="Pfam" id="PF02225">
    <property type="entry name" value="PA"/>
    <property type="match status" value="1"/>
</dbReference>
<evidence type="ECO:0000256" key="2">
    <source>
        <dbReference type="ARBA" id="ARBA00004240"/>
    </source>
</evidence>
<feature type="active site" evidence="11">
    <location>
        <position position="374"/>
    </location>
</feature>
<reference evidence="16" key="2">
    <citation type="submission" date="2020-06" db="EMBL/GenBank/DDBJ databases">
        <authorList>
            <person name="Sheffer M."/>
        </authorList>
    </citation>
    <scope>NUCLEOTIDE SEQUENCE</scope>
</reference>
<feature type="active site" evidence="11">
    <location>
        <position position="262"/>
    </location>
</feature>
<evidence type="ECO:0000256" key="10">
    <source>
        <dbReference type="ARBA" id="ARBA00023230"/>
    </source>
</evidence>
<dbReference type="InterPro" id="IPR036026">
    <property type="entry name" value="Seven-hairpin_glycosidases"/>
</dbReference>
<evidence type="ECO:0000313" key="17">
    <source>
        <dbReference type="Proteomes" id="UP000807504"/>
    </source>
</evidence>
<dbReference type="InterPro" id="IPR044674">
    <property type="entry name" value="EDEM1/2/3"/>
</dbReference>
<keyword evidence="9" id="KW-0325">Glycoprotein</keyword>
<dbReference type="PRINTS" id="PR00747">
    <property type="entry name" value="GLYHDRLASE47"/>
</dbReference>
<dbReference type="InterPro" id="IPR003137">
    <property type="entry name" value="PA_domain"/>
</dbReference>
<keyword evidence="8" id="KW-0256">Endoplasmic reticulum</keyword>
<keyword evidence="5 12" id="KW-0479">Metal-binding</keyword>
<proteinExistence type="inferred from homology"/>
<keyword evidence="7 13" id="KW-0378">Hydrolase</keyword>
<dbReference type="GO" id="GO:0016020">
    <property type="term" value="C:membrane"/>
    <property type="evidence" value="ECO:0007669"/>
    <property type="project" value="InterPro"/>
</dbReference>
<name>A0A8T0FBR2_ARGBR</name>
<dbReference type="EMBL" id="JABXBU010000012">
    <property type="protein sequence ID" value="KAF8788724.1"/>
    <property type="molecule type" value="Genomic_DNA"/>
</dbReference>
<comment type="similarity">
    <text evidence="4 13">Belongs to the glycosyl hydrolase 47 family.</text>
</comment>
<evidence type="ECO:0000256" key="13">
    <source>
        <dbReference type="RuleBase" id="RU361193"/>
    </source>
</evidence>